<sequence>MAVEQITFEIPPVIQQGIDNGTLIRFGGVVRNKAGHIVKHLKETSVFKADNNASKNQIMEFAKKNKYFLIGTVIVTAVAAGVTYVVIRNKKNEDVKIPKCVVDFNESFLEYVESIRNGAVNEEKIDRVLIALEEIKKNHENGNINITFSIENVSLLLVMVRKYTIKFAEANAFEMVEDDYDKENEISSLQHYLKIQKEVFERCS</sequence>
<gene>
    <name evidence="2" type="ORF">ABFV83_08315</name>
</gene>
<keyword evidence="1" id="KW-0812">Transmembrane</keyword>
<reference evidence="2" key="1">
    <citation type="submission" date="2024-06" db="EMBL/GenBank/DDBJ databases">
        <title>Lacrimispora cavernae sp. nov., a novel anaerobe isolated from bat guano pile inside a cave.</title>
        <authorList>
            <person name="Miller S.L."/>
            <person name="Lu N."/>
            <person name="King J."/>
            <person name="Sankaranarayanan K."/>
            <person name="Lawson P.A."/>
        </authorList>
    </citation>
    <scope>NUCLEOTIDE SEQUENCE</scope>
    <source>
        <strain evidence="2">BS-2</strain>
    </source>
</reference>
<protein>
    <submittedName>
        <fullName evidence="2">Uncharacterized protein</fullName>
    </submittedName>
</protein>
<proteinExistence type="predicted"/>
<accession>A0AAU7PTP7</accession>
<evidence type="ECO:0000256" key="1">
    <source>
        <dbReference type="SAM" id="Phobius"/>
    </source>
</evidence>
<keyword evidence="1" id="KW-1133">Transmembrane helix</keyword>
<organism evidence="2">
    <name type="scientific">Lacrimispora sp. BS-2</name>
    <dbReference type="NCBI Taxonomy" id="3151850"/>
    <lineage>
        <taxon>Bacteria</taxon>
        <taxon>Bacillati</taxon>
        <taxon>Bacillota</taxon>
        <taxon>Clostridia</taxon>
        <taxon>Lachnospirales</taxon>
        <taxon>Lachnospiraceae</taxon>
        <taxon>Lacrimispora</taxon>
    </lineage>
</organism>
<dbReference type="AlphaFoldDB" id="A0AAU7PTP7"/>
<name>A0AAU7PTP7_9FIRM</name>
<evidence type="ECO:0000313" key="2">
    <source>
        <dbReference type="EMBL" id="XBS55775.1"/>
    </source>
</evidence>
<dbReference type="RefSeq" id="WP_349948424.1">
    <property type="nucleotide sequence ID" value="NZ_CP157940.1"/>
</dbReference>
<keyword evidence="1" id="KW-0472">Membrane</keyword>
<dbReference type="EMBL" id="CP157940">
    <property type="protein sequence ID" value="XBS55775.1"/>
    <property type="molecule type" value="Genomic_DNA"/>
</dbReference>
<feature type="transmembrane region" description="Helical" evidence="1">
    <location>
        <begin position="67"/>
        <end position="87"/>
    </location>
</feature>